<proteinExistence type="predicted"/>
<accession>A0A9X4YDN7</accession>
<evidence type="ECO:0000313" key="1">
    <source>
        <dbReference type="EMBL" id="MYL27556.1"/>
    </source>
</evidence>
<keyword evidence="2" id="KW-1185">Reference proteome</keyword>
<comment type="caution">
    <text evidence="1">The sequence shown here is derived from an EMBL/GenBank/DDBJ whole genome shotgun (WGS) entry which is preliminary data.</text>
</comment>
<dbReference type="Proteomes" id="UP000460751">
    <property type="component" value="Unassembled WGS sequence"/>
</dbReference>
<dbReference type="EMBL" id="WMEX01000006">
    <property type="protein sequence ID" value="MYL27556.1"/>
    <property type="molecule type" value="Genomic_DNA"/>
</dbReference>
<sequence>MTSNLQLVTGTVSPQPSASEHQVVRMAASLVTTFHIQPGKSLVMILGNGMEDTNREAIITWTRATLAREGLSPSKEAFERLALLLKRELVEIDPGMAE</sequence>
<dbReference type="AlphaFoldDB" id="A0A9X4YDN7"/>
<dbReference type="RefSeq" id="WP_160899220.1">
    <property type="nucleotide sequence ID" value="NZ_WMEX01000006.1"/>
</dbReference>
<gene>
    <name evidence="1" type="ORF">GLW01_12215</name>
</gene>
<organism evidence="1 2">
    <name type="scientific">Vreelandella halophila</name>
    <dbReference type="NCBI Taxonomy" id="86177"/>
    <lineage>
        <taxon>Bacteria</taxon>
        <taxon>Pseudomonadati</taxon>
        <taxon>Pseudomonadota</taxon>
        <taxon>Gammaproteobacteria</taxon>
        <taxon>Oceanospirillales</taxon>
        <taxon>Halomonadaceae</taxon>
        <taxon>Vreelandella</taxon>
    </lineage>
</organism>
<dbReference type="OrthoDB" id="6241322at2"/>
<evidence type="ECO:0000313" key="2">
    <source>
        <dbReference type="Proteomes" id="UP000460751"/>
    </source>
</evidence>
<protein>
    <submittedName>
        <fullName evidence="1">Uncharacterized protein</fullName>
    </submittedName>
</protein>
<name>A0A9X4YDN7_9GAMM</name>
<reference evidence="1 2" key="1">
    <citation type="submission" date="2019-11" db="EMBL/GenBank/DDBJ databases">
        <title>Genome sequences of 17 halophilic strains isolated from different environments.</title>
        <authorList>
            <person name="Furrow R.E."/>
        </authorList>
    </citation>
    <scope>NUCLEOTIDE SEQUENCE [LARGE SCALE GENOMIC DNA]</scope>
    <source>
        <strain evidence="1 2">22507_15_FS</strain>
    </source>
</reference>